<evidence type="ECO:0000256" key="1">
    <source>
        <dbReference type="SAM" id="Coils"/>
    </source>
</evidence>
<dbReference type="InterPro" id="IPR006224">
    <property type="entry name" value="PsdUridine_synth_RluA-like_CS"/>
</dbReference>
<feature type="coiled-coil region" evidence="1">
    <location>
        <begin position="222"/>
        <end position="249"/>
    </location>
</feature>
<evidence type="ECO:0000313" key="3">
    <source>
        <dbReference type="EMBL" id="ACA85206.1"/>
    </source>
</evidence>
<organism evidence="3 4">
    <name type="scientific">Shewanella woodyi (strain ATCC 51908 / MS32)</name>
    <dbReference type="NCBI Taxonomy" id="392500"/>
    <lineage>
        <taxon>Bacteria</taxon>
        <taxon>Pseudomonadati</taxon>
        <taxon>Pseudomonadota</taxon>
        <taxon>Gammaproteobacteria</taxon>
        <taxon>Alteromonadales</taxon>
        <taxon>Shewanellaceae</taxon>
        <taxon>Shewanella</taxon>
    </lineage>
</organism>
<dbReference type="KEGG" id="swd:Swoo_0913"/>
<proteinExistence type="predicted"/>
<evidence type="ECO:0000259" key="2">
    <source>
        <dbReference type="Pfam" id="PF00849"/>
    </source>
</evidence>
<evidence type="ECO:0000313" key="4">
    <source>
        <dbReference type="Proteomes" id="UP000002168"/>
    </source>
</evidence>
<dbReference type="HOGENOM" id="CLU_037416_0_0_6"/>
<protein>
    <submittedName>
        <fullName evidence="3">Pseudouridine synthase</fullName>
    </submittedName>
</protein>
<dbReference type="eggNOG" id="COG0564">
    <property type="taxonomic scope" value="Bacteria"/>
</dbReference>
<reference evidence="3 4" key="1">
    <citation type="submission" date="2008-02" db="EMBL/GenBank/DDBJ databases">
        <title>Complete sequence of Shewanella woodyi ATCC 51908.</title>
        <authorList>
            <consortium name="US DOE Joint Genome Institute"/>
            <person name="Copeland A."/>
            <person name="Lucas S."/>
            <person name="Lapidus A."/>
            <person name="Glavina del Rio T."/>
            <person name="Dalin E."/>
            <person name="Tice H."/>
            <person name="Bruce D."/>
            <person name="Goodwin L."/>
            <person name="Pitluck S."/>
            <person name="Sims D."/>
            <person name="Brettin T."/>
            <person name="Detter J.C."/>
            <person name="Han C."/>
            <person name="Kuske C.R."/>
            <person name="Schmutz J."/>
            <person name="Larimer F."/>
            <person name="Land M."/>
            <person name="Hauser L."/>
            <person name="Kyrpides N."/>
            <person name="Lykidis A."/>
            <person name="Zhao J.-S."/>
            <person name="Richardson P."/>
        </authorList>
    </citation>
    <scope>NUCLEOTIDE SEQUENCE [LARGE SCALE GENOMIC DNA]</scope>
    <source>
        <strain evidence="4">ATCC 51908 / MS32</strain>
    </source>
</reference>
<dbReference type="Pfam" id="PF00849">
    <property type="entry name" value="PseudoU_synth_2"/>
    <property type="match status" value="1"/>
</dbReference>
<dbReference type="GO" id="GO:0140098">
    <property type="term" value="F:catalytic activity, acting on RNA"/>
    <property type="evidence" value="ECO:0007669"/>
    <property type="project" value="UniProtKB-ARBA"/>
</dbReference>
<accession>B1KFP0</accession>
<dbReference type="InterPro" id="IPR006145">
    <property type="entry name" value="PsdUridine_synth_RsuA/RluA"/>
</dbReference>
<dbReference type="InterPro" id="IPR050188">
    <property type="entry name" value="RluA_PseudoU_synthase"/>
</dbReference>
<dbReference type="SUPFAM" id="SSF55120">
    <property type="entry name" value="Pseudouridine synthase"/>
    <property type="match status" value="1"/>
</dbReference>
<dbReference type="Gene3D" id="3.30.2350.10">
    <property type="entry name" value="Pseudouridine synthase"/>
    <property type="match status" value="1"/>
</dbReference>
<keyword evidence="4" id="KW-1185">Reference proteome</keyword>
<gene>
    <name evidence="3" type="ordered locus">Swoo_0913</name>
</gene>
<dbReference type="AlphaFoldDB" id="B1KFP0"/>
<dbReference type="GO" id="GO:0003723">
    <property type="term" value="F:RNA binding"/>
    <property type="evidence" value="ECO:0007669"/>
    <property type="project" value="InterPro"/>
</dbReference>
<dbReference type="GO" id="GO:0000455">
    <property type="term" value="P:enzyme-directed rRNA pseudouridine synthesis"/>
    <property type="evidence" value="ECO:0007669"/>
    <property type="project" value="TreeGrafter"/>
</dbReference>
<dbReference type="Proteomes" id="UP000002168">
    <property type="component" value="Chromosome"/>
</dbReference>
<dbReference type="PANTHER" id="PTHR21600">
    <property type="entry name" value="MITOCHONDRIAL RNA PSEUDOURIDINE SYNTHASE"/>
    <property type="match status" value="1"/>
</dbReference>
<dbReference type="STRING" id="392500.Swoo_0913"/>
<dbReference type="CDD" id="cd02869">
    <property type="entry name" value="PseudoU_synth_RluA_like"/>
    <property type="match status" value="1"/>
</dbReference>
<keyword evidence="1" id="KW-0175">Coiled coil</keyword>
<dbReference type="InterPro" id="IPR020103">
    <property type="entry name" value="PsdUridine_synth_cat_dom_sf"/>
</dbReference>
<dbReference type="PANTHER" id="PTHR21600:SF89">
    <property type="entry name" value="RIBOSOMAL LARGE SUBUNIT PSEUDOURIDINE SYNTHASE A"/>
    <property type="match status" value="1"/>
</dbReference>
<sequence>MAKDYIMHSPENCFTLFTGSAQALALPERFTYPFYYEPHPLCLLAAKELQAYLDSQTQWQHNFGHQGVQEGAIGKMFGVLVVHNAQGELGYLSAFSGKVADQNLLPNFVPPVFDMLTEGGFFLTEQTRINQLSEQLSKLNTNPKISEYSNFLADEIDASKQQLEAQRQHIIEGRKTRKAHRTKAELELNETDFIKLQAKLAKESVHHKNQLKALNLYWDERVDAAKQQLNQLTDEIDQLKQERKSSSAKLQKKLFEHYRFLNIKGEHRDLGNIFKDTVHQTPPAGSGECAAPKLLHYAFKWGMKPLAMAEFWWGSSPKSEIRQHKNFYGACQGKCKPILGHMLDGMELDKNPLLNNPAVGKAIDIIYQDEEMAIINKPAEFLSVPGKSIQDSVYLRMKTQFPDATGPLIVHRLDMSTSGLMVIALTKEANKSLQAQFIARTVKKRYTALLTGELREDEGSISLPMRGDFDDRPRQLVCFDHGKPAETKWQVIERKDGKTKVHLYPKTGRTHQLRVHSAHAQGLNMPIVGDDLYGTKADRLHLHAELLELNHPSTKEFMSFCIEAEF</sequence>
<feature type="domain" description="Pseudouridine synthase RsuA/RluA-like" evidence="2">
    <location>
        <begin position="372"/>
        <end position="519"/>
    </location>
</feature>
<dbReference type="EMBL" id="CP000961">
    <property type="protein sequence ID" value="ACA85206.1"/>
    <property type="molecule type" value="Genomic_DNA"/>
</dbReference>
<name>B1KFP0_SHEWM</name>
<dbReference type="GO" id="GO:0009982">
    <property type="term" value="F:pseudouridine synthase activity"/>
    <property type="evidence" value="ECO:0007669"/>
    <property type="project" value="InterPro"/>
</dbReference>
<dbReference type="PROSITE" id="PS01129">
    <property type="entry name" value="PSI_RLU"/>
    <property type="match status" value="1"/>
</dbReference>